<gene>
    <name evidence="3" type="ORF">GIL414_LOCUS7060</name>
    <name evidence="2" type="ORF">KQP761_LOCUS5288</name>
</gene>
<protein>
    <recommendedName>
        <fullName evidence="1">F-box domain-containing protein</fullName>
    </recommendedName>
</protein>
<dbReference type="InterPro" id="IPR001810">
    <property type="entry name" value="F-box_dom"/>
</dbReference>
<dbReference type="InterPro" id="IPR036047">
    <property type="entry name" value="F-box-like_dom_sf"/>
</dbReference>
<dbReference type="Proteomes" id="UP000663834">
    <property type="component" value="Unassembled WGS sequence"/>
</dbReference>
<comment type="caution">
    <text evidence="2">The sequence shown here is derived from an EMBL/GenBank/DDBJ whole genome shotgun (WGS) entry which is preliminary data.</text>
</comment>
<organism evidence="2 4">
    <name type="scientific">Rotaria magnacalcarata</name>
    <dbReference type="NCBI Taxonomy" id="392030"/>
    <lineage>
        <taxon>Eukaryota</taxon>
        <taxon>Metazoa</taxon>
        <taxon>Spiralia</taxon>
        <taxon>Gnathifera</taxon>
        <taxon>Rotifera</taxon>
        <taxon>Eurotatoria</taxon>
        <taxon>Bdelloidea</taxon>
        <taxon>Philodinida</taxon>
        <taxon>Philodinidae</taxon>
        <taxon>Rotaria</taxon>
    </lineage>
</organism>
<dbReference type="PROSITE" id="PS50181">
    <property type="entry name" value="FBOX"/>
    <property type="match status" value="1"/>
</dbReference>
<dbReference type="Pfam" id="PF00646">
    <property type="entry name" value="F-box"/>
    <property type="match status" value="1"/>
</dbReference>
<dbReference type="AlphaFoldDB" id="A0A815EI49"/>
<evidence type="ECO:0000313" key="4">
    <source>
        <dbReference type="Proteomes" id="UP000663834"/>
    </source>
</evidence>
<dbReference type="OrthoDB" id="9984359at2759"/>
<dbReference type="EMBL" id="CAJNOW010001263">
    <property type="protein sequence ID" value="CAF1311748.1"/>
    <property type="molecule type" value="Genomic_DNA"/>
</dbReference>
<evidence type="ECO:0000259" key="1">
    <source>
        <dbReference type="PROSITE" id="PS50181"/>
    </source>
</evidence>
<feature type="domain" description="F-box" evidence="1">
    <location>
        <begin position="3"/>
        <end position="50"/>
    </location>
</feature>
<evidence type="ECO:0000313" key="2">
    <source>
        <dbReference type="EMBL" id="CAF1311748.1"/>
    </source>
</evidence>
<dbReference type="Proteomes" id="UP000681720">
    <property type="component" value="Unassembled WGS sequence"/>
</dbReference>
<dbReference type="SUPFAM" id="SSF81383">
    <property type="entry name" value="F-box domain"/>
    <property type="match status" value="1"/>
</dbReference>
<evidence type="ECO:0000313" key="3">
    <source>
        <dbReference type="EMBL" id="CAF3910942.1"/>
    </source>
</evidence>
<proteinExistence type="predicted"/>
<accession>A0A815EI49</accession>
<dbReference type="EMBL" id="CAJOBJ010002097">
    <property type="protein sequence ID" value="CAF3910942.1"/>
    <property type="molecule type" value="Genomic_DNA"/>
</dbReference>
<sequence>MSYSSLDILPNDILYEIFGYLSPIDVIESFFSLSKRLSRIIVNEYVWHIRIGDSTMSLSMFNDHCQNVLQLIGGRVVSLRLILINVINGWPLISSSLRSHSTTFLQRLHLIDIEPHEFDKLLRSQLIKQIHTLLVDITSSNRFNCLQVEGVYLVQVCSRMPLVKICRLPFNHDVSIMNQIKTFSLGYQMTLPNLLNANHLRTLTVGIHSSYFLGRLLLCIPFVENLSFGIDDRDINESDFHEKISLPATIGVHLLRHLSRLRIYCLNSISFHRTIALLSSVFGQLHHLSLKLLACTFISGSLIISGDIIQQLCIDRFQPTATYSLDLVLHAKNDLEEKIIFNSFFKVPFTHRQRPRVFIQECSNMGIGYMYHCFMVYTLPYKDEILPSNMLTKDLEESLQMSTSAIDLFPRANQLMLHGYKFKKYRRDPGNCISSMSSLVPWSLITNISINHSDAISVVALQSILRMAYNVHKLRIFDDTGVLLRALLYSNDNLELRVNQQVKSLDIYDVTWTLQNVERFCILLSNRFPNLKTLSMHILDSYDQWKWRPSRIIDGKNKSTKRIVNLVYLLVDNFKQLVSLDIYFSNENFSDTPCFPHLIRRQLYQYPPSRPHRLQCSSNRIQLWL</sequence>
<name>A0A815EI49_9BILA</name>
<reference evidence="2" key="1">
    <citation type="submission" date="2021-02" db="EMBL/GenBank/DDBJ databases">
        <authorList>
            <person name="Nowell W R."/>
        </authorList>
    </citation>
    <scope>NUCLEOTIDE SEQUENCE</scope>
</reference>